<reference evidence="1 2" key="1">
    <citation type="journal article" date="2014" name="PLoS Genet.">
        <title>Phylogenetically driven sequencing of extremely halophilic archaea reveals strategies for static and dynamic osmo-response.</title>
        <authorList>
            <person name="Becker E.A."/>
            <person name="Seitzer P.M."/>
            <person name="Tritt A."/>
            <person name="Larsen D."/>
            <person name="Krusor M."/>
            <person name="Yao A.I."/>
            <person name="Wu D."/>
            <person name="Madern D."/>
            <person name="Eisen J.A."/>
            <person name="Darling A.E."/>
            <person name="Facciotti M.T."/>
        </authorList>
    </citation>
    <scope>NUCLEOTIDE SEQUENCE [LARGE SCALE GENOMIC DNA]</scope>
    <source>
        <strain evidence="1 2">100A6</strain>
    </source>
</reference>
<organism evidence="1 2">
    <name type="scientific">Halococcus hamelinensis 100A6</name>
    <dbReference type="NCBI Taxonomy" id="1132509"/>
    <lineage>
        <taxon>Archaea</taxon>
        <taxon>Methanobacteriati</taxon>
        <taxon>Methanobacteriota</taxon>
        <taxon>Stenosarchaea group</taxon>
        <taxon>Halobacteria</taxon>
        <taxon>Halobacteriales</taxon>
        <taxon>Halococcaceae</taxon>
        <taxon>Halococcus</taxon>
    </lineage>
</organism>
<dbReference type="AlphaFoldDB" id="M0LUS1"/>
<gene>
    <name evidence="1" type="ORF">C447_13327</name>
</gene>
<sequence length="78" mass="8741">MTKIAPGCFRELANRIGVEHVIGRSFGPERSLMFLELPPVAELESAQDATGPGKREYDTTWDSHVKHMQTIRLLSGIF</sequence>
<dbReference type="PATRIC" id="fig|1132509.6.peg.3091"/>
<proteinExistence type="predicted"/>
<evidence type="ECO:0000313" key="1">
    <source>
        <dbReference type="EMBL" id="EMA37201.1"/>
    </source>
</evidence>
<name>M0LUS1_9EURY</name>
<evidence type="ECO:0000313" key="2">
    <source>
        <dbReference type="Proteomes" id="UP000011566"/>
    </source>
</evidence>
<accession>M0LUS1</accession>
<dbReference type="RefSeq" id="WP_007694669.1">
    <property type="nucleotide sequence ID" value="NZ_AJRK01000006.1"/>
</dbReference>
<dbReference type="Proteomes" id="UP000011566">
    <property type="component" value="Unassembled WGS sequence"/>
</dbReference>
<comment type="caution">
    <text evidence="1">The sequence shown here is derived from an EMBL/GenBank/DDBJ whole genome shotgun (WGS) entry which is preliminary data.</text>
</comment>
<keyword evidence="2" id="KW-1185">Reference proteome</keyword>
<dbReference type="EMBL" id="AOMB01000036">
    <property type="protein sequence ID" value="EMA37201.1"/>
    <property type="molecule type" value="Genomic_DNA"/>
</dbReference>
<protein>
    <submittedName>
        <fullName evidence="1">Uncharacterized protein</fullName>
    </submittedName>
</protein>